<gene>
    <name evidence="2" type="ORF">J9253_17510</name>
</gene>
<feature type="transmembrane region" description="Helical" evidence="1">
    <location>
        <begin position="187"/>
        <end position="207"/>
    </location>
</feature>
<feature type="transmembrane region" description="Helical" evidence="1">
    <location>
        <begin position="85"/>
        <end position="102"/>
    </location>
</feature>
<evidence type="ECO:0000313" key="3">
    <source>
        <dbReference type="Proteomes" id="UP000672039"/>
    </source>
</evidence>
<sequence>MSVFTLLLIGLFLPLFPFSIVFNHLLERLRHPLLRVGLLLLWPQLGVALFLWAGDEAVPSWVLAWAALTALLYAFRLLTQRDVNGWVGFLATSAWSLLWFALPGAGQHAALVMDALGFSIPLALLALLAVALEQRFGAAYTHLYGGLAGIMPRFAGLLVFSTLAATATPIFPAFFIMLKTLTLSSPLSAVVVLLTWLIWSWAGVRLLQGLLVGAAPQNQQVSDLPRGLSWAFALTLTVLVVAGLFLTGDIA</sequence>
<feature type="transmembrane region" description="Helical" evidence="1">
    <location>
        <begin position="228"/>
        <end position="246"/>
    </location>
</feature>
<dbReference type="EMBL" id="CP072801">
    <property type="protein sequence ID" value="QTR45766.1"/>
    <property type="molecule type" value="Genomic_DNA"/>
</dbReference>
<dbReference type="RefSeq" id="WP_210222155.1">
    <property type="nucleotide sequence ID" value="NZ_CP072801.1"/>
</dbReference>
<keyword evidence="1" id="KW-0472">Membrane</keyword>
<feature type="transmembrane region" description="Helical" evidence="1">
    <location>
        <begin position="153"/>
        <end position="175"/>
    </location>
</feature>
<feature type="transmembrane region" description="Helical" evidence="1">
    <location>
        <begin position="33"/>
        <end position="52"/>
    </location>
</feature>
<proteinExistence type="predicted"/>
<feature type="transmembrane region" description="Helical" evidence="1">
    <location>
        <begin position="58"/>
        <end position="78"/>
    </location>
</feature>
<evidence type="ECO:0000256" key="1">
    <source>
        <dbReference type="SAM" id="Phobius"/>
    </source>
</evidence>
<organism evidence="2 3">
    <name type="scientific">Thiothrix litoralis</name>
    <dbReference type="NCBI Taxonomy" id="2891210"/>
    <lineage>
        <taxon>Bacteria</taxon>
        <taxon>Pseudomonadati</taxon>
        <taxon>Pseudomonadota</taxon>
        <taxon>Gammaproteobacteria</taxon>
        <taxon>Thiotrichales</taxon>
        <taxon>Thiotrichaceae</taxon>
        <taxon>Thiothrix</taxon>
    </lineage>
</organism>
<protein>
    <recommendedName>
        <fullName evidence="4">NADH:quinone oxidoreductase/Mrp antiporter membrane subunit domain-containing protein</fullName>
    </recommendedName>
</protein>
<keyword evidence="1" id="KW-1133">Transmembrane helix</keyword>
<name>A0ABX7WRJ6_9GAMM</name>
<keyword evidence="3" id="KW-1185">Reference proteome</keyword>
<evidence type="ECO:0000313" key="2">
    <source>
        <dbReference type="EMBL" id="QTR45766.1"/>
    </source>
</evidence>
<feature type="transmembrane region" description="Helical" evidence="1">
    <location>
        <begin position="6"/>
        <end position="26"/>
    </location>
</feature>
<dbReference type="Proteomes" id="UP000672039">
    <property type="component" value="Chromosome"/>
</dbReference>
<accession>A0ABX7WRJ6</accession>
<keyword evidence="1" id="KW-0812">Transmembrane</keyword>
<evidence type="ECO:0008006" key="4">
    <source>
        <dbReference type="Google" id="ProtNLM"/>
    </source>
</evidence>
<feature type="transmembrane region" description="Helical" evidence="1">
    <location>
        <begin position="108"/>
        <end position="132"/>
    </location>
</feature>
<reference evidence="2 3" key="1">
    <citation type="submission" date="2021-04" db="EMBL/GenBank/DDBJ databases">
        <title>Genomics, taxonomy and metabolism of representatives of sulfur bacteria of the genus Thiothrix: Thiothrix fructosivorans QT, Thiothrix unzii A1T and three new species, Thiothrix subterranea sp. nov., Thiothrix litoralis sp. nov. and 'Candidatus Thiothrix anitrata' sp. nov.</title>
        <authorList>
            <person name="Ravin N.V."/>
            <person name="Smolyakov D."/>
            <person name="Rudenko T.S."/>
            <person name="Mardanov A.V."/>
            <person name="Beletsky A.V."/>
            <person name="Markov N.D."/>
            <person name="Fomenkov A.I."/>
            <person name="Roberts R.J."/>
            <person name="Karnachuk O.V."/>
            <person name="Novikov A."/>
            <person name="Grabovich M.Y."/>
        </authorList>
    </citation>
    <scope>NUCLEOTIDE SEQUENCE [LARGE SCALE GENOMIC DNA]</scope>
    <source>
        <strain evidence="2 3">AS</strain>
    </source>
</reference>